<dbReference type="GeneID" id="54290713"/>
<dbReference type="SUPFAM" id="SSF52151">
    <property type="entry name" value="FabD/lysophospholipase-like"/>
    <property type="match status" value="1"/>
</dbReference>
<dbReference type="SUPFAM" id="SSF51735">
    <property type="entry name" value="NAD(P)-binding Rossmann-fold domains"/>
    <property type="match status" value="1"/>
</dbReference>
<dbReference type="InterPro" id="IPR057326">
    <property type="entry name" value="KR_dom"/>
</dbReference>
<protein>
    <submittedName>
        <fullName evidence="9">KR domain-containing protein</fullName>
    </submittedName>
</protein>
<dbReference type="GO" id="GO:0031177">
    <property type="term" value="F:phosphopantetheine binding"/>
    <property type="evidence" value="ECO:0007669"/>
    <property type="project" value="InterPro"/>
</dbReference>
<evidence type="ECO:0000256" key="1">
    <source>
        <dbReference type="ARBA" id="ARBA00022450"/>
    </source>
</evidence>
<dbReference type="InterPro" id="IPR018201">
    <property type="entry name" value="Ketoacyl_synth_AS"/>
</dbReference>
<evidence type="ECO:0000256" key="4">
    <source>
        <dbReference type="ARBA" id="ARBA00023268"/>
    </source>
</evidence>
<dbReference type="SMART" id="SM00823">
    <property type="entry name" value="PKS_PP"/>
    <property type="match status" value="1"/>
</dbReference>
<dbReference type="InterPro" id="IPR014031">
    <property type="entry name" value="Ketoacyl_synth_C"/>
</dbReference>
<dbReference type="SUPFAM" id="SSF53335">
    <property type="entry name" value="S-adenosyl-L-methionine-dependent methyltransferases"/>
    <property type="match status" value="1"/>
</dbReference>
<dbReference type="SUPFAM" id="SSF53901">
    <property type="entry name" value="Thiolase-like"/>
    <property type="match status" value="1"/>
</dbReference>
<evidence type="ECO:0000256" key="3">
    <source>
        <dbReference type="ARBA" id="ARBA00022679"/>
    </source>
</evidence>
<evidence type="ECO:0000259" key="8">
    <source>
        <dbReference type="PROSITE" id="PS52019"/>
    </source>
</evidence>
<keyword evidence="2" id="KW-0597">Phosphoprotein</keyword>
<dbReference type="PROSITE" id="PS00606">
    <property type="entry name" value="KS3_1"/>
    <property type="match status" value="1"/>
</dbReference>
<reference evidence="9" key="1">
    <citation type="journal article" date="2020" name="Stud. Mycol.">
        <title>101 Dothideomycetes genomes: a test case for predicting lifestyles and emergence of pathogens.</title>
        <authorList>
            <person name="Haridas S."/>
            <person name="Albert R."/>
            <person name="Binder M."/>
            <person name="Bloem J."/>
            <person name="Labutti K."/>
            <person name="Salamov A."/>
            <person name="Andreopoulos B."/>
            <person name="Baker S."/>
            <person name="Barry K."/>
            <person name="Bills G."/>
            <person name="Bluhm B."/>
            <person name="Cannon C."/>
            <person name="Castanera R."/>
            <person name="Culley D."/>
            <person name="Daum C."/>
            <person name="Ezra D."/>
            <person name="Gonzalez J."/>
            <person name="Henrissat B."/>
            <person name="Kuo A."/>
            <person name="Liang C."/>
            <person name="Lipzen A."/>
            <person name="Lutzoni F."/>
            <person name="Magnuson J."/>
            <person name="Mondo S."/>
            <person name="Nolan M."/>
            <person name="Ohm R."/>
            <person name="Pangilinan J."/>
            <person name="Park H.-J."/>
            <person name="Ramirez L."/>
            <person name="Alfaro M."/>
            <person name="Sun H."/>
            <person name="Tritt A."/>
            <person name="Yoshinaga Y."/>
            <person name="Zwiers L.-H."/>
            <person name="Turgeon B."/>
            <person name="Goodwin S."/>
            <person name="Spatafora J."/>
            <person name="Crous P."/>
            <person name="Grigoriev I."/>
        </authorList>
    </citation>
    <scope>NUCLEOTIDE SEQUENCE</scope>
    <source>
        <strain evidence="9">CBS 175.79</strain>
    </source>
</reference>
<dbReference type="InterPro" id="IPR049900">
    <property type="entry name" value="PKS_mFAS_DH"/>
</dbReference>
<dbReference type="SUPFAM" id="SSF55048">
    <property type="entry name" value="Probable ACP-binding domain of malonyl-CoA ACP transacylase"/>
    <property type="match status" value="1"/>
</dbReference>
<dbReference type="InterPro" id="IPR014030">
    <property type="entry name" value="Ketoacyl_synth_N"/>
</dbReference>
<dbReference type="InterPro" id="IPR020807">
    <property type="entry name" value="PKS_DH"/>
</dbReference>
<dbReference type="PROSITE" id="PS52004">
    <property type="entry name" value="KS3_2"/>
    <property type="match status" value="1"/>
</dbReference>
<dbReference type="InterPro" id="IPR020841">
    <property type="entry name" value="PKS_Beta-ketoAc_synthase_dom"/>
</dbReference>
<feature type="active site" description="Proton donor; for dehydratase activity" evidence="5">
    <location>
        <position position="1089"/>
    </location>
</feature>
<dbReference type="PANTHER" id="PTHR43775">
    <property type="entry name" value="FATTY ACID SYNTHASE"/>
    <property type="match status" value="1"/>
</dbReference>
<dbReference type="Gene3D" id="1.10.1200.10">
    <property type="entry name" value="ACP-like"/>
    <property type="match status" value="1"/>
</dbReference>
<dbReference type="Gene3D" id="3.40.47.10">
    <property type="match status" value="1"/>
</dbReference>
<dbReference type="GO" id="GO:0004312">
    <property type="term" value="F:fatty acid synthase activity"/>
    <property type="evidence" value="ECO:0007669"/>
    <property type="project" value="TreeGrafter"/>
</dbReference>
<dbReference type="SMART" id="SM00822">
    <property type="entry name" value="PKS_KR"/>
    <property type="match status" value="1"/>
</dbReference>
<dbReference type="Pfam" id="PF00109">
    <property type="entry name" value="ketoacyl-synt"/>
    <property type="match status" value="1"/>
</dbReference>
<dbReference type="InterPro" id="IPR049552">
    <property type="entry name" value="PKS_DH_N"/>
</dbReference>
<dbReference type="SMART" id="SM00827">
    <property type="entry name" value="PKS_AT"/>
    <property type="match status" value="1"/>
</dbReference>
<dbReference type="Pfam" id="PF21089">
    <property type="entry name" value="PKS_DH_N"/>
    <property type="match status" value="1"/>
</dbReference>
<dbReference type="InterPro" id="IPR036736">
    <property type="entry name" value="ACP-like_sf"/>
</dbReference>
<gene>
    <name evidence="9" type="ORF">BU24DRAFT_484031</name>
</gene>
<feature type="region of interest" description="N-terminal hotdog fold" evidence="5">
    <location>
        <begin position="888"/>
        <end position="1018"/>
    </location>
</feature>
<dbReference type="Pfam" id="PF16197">
    <property type="entry name" value="KAsynt_C_assoc"/>
    <property type="match status" value="1"/>
</dbReference>
<dbReference type="InterPro" id="IPR050091">
    <property type="entry name" value="PKS_NRPS_Biosynth_Enz"/>
</dbReference>
<dbReference type="InterPro" id="IPR049551">
    <property type="entry name" value="PKS_DH_C"/>
</dbReference>
<dbReference type="Gene3D" id="3.40.50.150">
    <property type="entry name" value="Vaccinia Virus protein VP39"/>
    <property type="match status" value="1"/>
</dbReference>
<dbReference type="SUPFAM" id="SSF47336">
    <property type="entry name" value="ACP-like"/>
    <property type="match status" value="1"/>
</dbReference>
<organism evidence="9 10">
    <name type="scientific">Aaosphaeria arxii CBS 175.79</name>
    <dbReference type="NCBI Taxonomy" id="1450172"/>
    <lineage>
        <taxon>Eukaryota</taxon>
        <taxon>Fungi</taxon>
        <taxon>Dikarya</taxon>
        <taxon>Ascomycota</taxon>
        <taxon>Pezizomycotina</taxon>
        <taxon>Dothideomycetes</taxon>
        <taxon>Pleosporomycetidae</taxon>
        <taxon>Pleosporales</taxon>
        <taxon>Pleosporales incertae sedis</taxon>
        <taxon>Aaosphaeria</taxon>
    </lineage>
</organism>
<dbReference type="GO" id="GO:0004315">
    <property type="term" value="F:3-oxoacyl-[acyl-carrier-protein] synthase activity"/>
    <property type="evidence" value="ECO:0007669"/>
    <property type="project" value="InterPro"/>
</dbReference>
<dbReference type="InterPro" id="IPR020806">
    <property type="entry name" value="PKS_PP-bd"/>
</dbReference>
<proteinExistence type="predicted"/>
<dbReference type="InterPro" id="IPR032821">
    <property type="entry name" value="PKS_assoc"/>
</dbReference>
<dbReference type="InterPro" id="IPR009081">
    <property type="entry name" value="PP-bd_ACP"/>
</dbReference>
<dbReference type="InterPro" id="IPR029063">
    <property type="entry name" value="SAM-dependent_MTases_sf"/>
</dbReference>
<feature type="domain" description="PKS/mFAS DH" evidence="8">
    <location>
        <begin position="888"/>
        <end position="1170"/>
    </location>
</feature>
<evidence type="ECO:0000256" key="2">
    <source>
        <dbReference type="ARBA" id="ARBA00022553"/>
    </source>
</evidence>
<dbReference type="PANTHER" id="PTHR43775:SF37">
    <property type="entry name" value="SI:DKEY-61P9.11"/>
    <property type="match status" value="1"/>
</dbReference>
<feature type="domain" description="Carrier" evidence="6">
    <location>
        <begin position="2017"/>
        <end position="2095"/>
    </location>
</feature>
<dbReference type="Pfam" id="PF00698">
    <property type="entry name" value="Acyl_transf_1"/>
    <property type="match status" value="1"/>
</dbReference>
<accession>A0A6A5XMW9</accession>
<dbReference type="InterPro" id="IPR036291">
    <property type="entry name" value="NAD(P)-bd_dom_sf"/>
</dbReference>
<dbReference type="EMBL" id="ML978071">
    <property type="protein sequence ID" value="KAF2014090.1"/>
    <property type="molecule type" value="Genomic_DNA"/>
</dbReference>
<dbReference type="OrthoDB" id="329835at2759"/>
<dbReference type="InterPro" id="IPR016039">
    <property type="entry name" value="Thiolase-like"/>
</dbReference>
<dbReference type="Pfam" id="PF08242">
    <property type="entry name" value="Methyltransf_12"/>
    <property type="match status" value="1"/>
</dbReference>
<dbReference type="RefSeq" id="XP_033382429.1">
    <property type="nucleotide sequence ID" value="XM_033533316.1"/>
</dbReference>
<dbReference type="SMART" id="SM00825">
    <property type="entry name" value="PKS_KS"/>
    <property type="match status" value="1"/>
</dbReference>
<evidence type="ECO:0000256" key="5">
    <source>
        <dbReference type="PROSITE-ProRule" id="PRU01363"/>
    </source>
</evidence>
<dbReference type="Pfam" id="PF00550">
    <property type="entry name" value="PP-binding"/>
    <property type="match status" value="1"/>
</dbReference>
<dbReference type="InterPro" id="IPR013217">
    <property type="entry name" value="Methyltransf_12"/>
</dbReference>
<dbReference type="Gene3D" id="3.40.366.10">
    <property type="entry name" value="Malonyl-Coenzyme A Acyl Carrier Protein, domain 2"/>
    <property type="match status" value="1"/>
</dbReference>
<dbReference type="Pfam" id="PF08659">
    <property type="entry name" value="KR"/>
    <property type="match status" value="1"/>
</dbReference>
<keyword evidence="10" id="KW-1185">Reference proteome</keyword>
<feature type="region of interest" description="C-terminal hotdog fold" evidence="5">
    <location>
        <begin position="1028"/>
        <end position="1170"/>
    </location>
</feature>
<dbReference type="InterPro" id="IPR001227">
    <property type="entry name" value="Ac_transferase_dom_sf"/>
</dbReference>
<dbReference type="GO" id="GO:0044550">
    <property type="term" value="P:secondary metabolite biosynthetic process"/>
    <property type="evidence" value="ECO:0007669"/>
    <property type="project" value="TreeGrafter"/>
</dbReference>
<sequence length="2103" mass="233761">MSQTRKPIAICGLALRLPGNVNSAEKLWEALRDGRDMRGPVPKSRYNNEGFGDALGEKGAIKSQHGYFLEEDPGCFDTSMFSLTEEEAQRTDPQQRLLLEIAYECFENSGLTKYRGSTTGTYIGTFGEDWLYSQAKEDQHSGGYILGGQADLMLANRVSYEYDLHGPSMVIKTGCSATLVALHEACRALQLGDCSGALVAGSNLILGPTLTAAMASEGILSPEGSCKSFSAEADGFARGEAVVAVYITTLDRAVQENLPIRAVIANTGVNSNGKSASILQPNMNAQAELIRRVYADINLKPHRTAYVECHGTGTPTGDPIEVTAVGEVFGTQGVMIGSLKPNFGHSEGCSGLSSLIKSIVMLEKSMIVPNIKFETPNPKIDFQRYKLQVPQRPDPWPRNRDFRISINSFGIGGTNAHVIVEHPFSYVAEFQEIPRSPKETPRLLLMSAATSSALHDSIHNVQDYAQTHPGVLSDLEYTLSHHREHHRLRTFAVQGNDLEFRAAPVLKMPPKDLSITMVFSGQGAQWAQMGLDLLNNPVFNKSIEAMDRILKTLIHPPKWTIKHQLQAEHEVSMINEAEISQPICTALQIALIDMLASVGVKPNAVVGHSSGEIAAAYASGAISKEESIITAYYRGYILKNYGPKGAMAAIGLGATQTHGLLRPGVNIACENSPNSTTISGDRQTILEIVEQITNENEAIMARTLKVDVPYHSHYLDNLAPTYLNLLNRELKHQNLDQKKLLTTMYSSVKPEERVTVEVLTPEYWVANLLSPVKFDSAIKQALRAHNQSVLVEIGPHSTLRGPLREICSHQNIKFQYCSTLNRHSSGMHSLLTALGTLFQHGIDINWDRIIPKRSVLTDISPYPWNHSKRFWYESRLSKSWKSRRFGHHELLGLRVTSTTDIDPVWRVMLSVEAVPWLVDHKVTGDVVYPFACYASMAGEAFRQISGINQGFSIRHMEVTTAMVLNVEEPVEVVTSLRRCKSESAVPSENTFHFSVSSYSMSTWVEHCTGQVGPSDNRKTLQQSNHKLSRKVEIKAWYAALARLGLSYGATFRRVQELSTSTTNTVAAGCISHPPDARAGAYTVHPTVIDGSLQIGLAALTKGLVRNFAQSQMPTHIERLEIFQGSPMMQCTASCSEGDSGVLISASGIDGKPCFLLQGLRLKEAPPNTEIDKRGDHHGGARLHWVPDCRFQETSSLVKSPDTSVKDRKTIEELSMLCIIDSISRVRDMTPNKDHLLKYRAWLEWVAEEAFDGKHPVLRDTVHVATLSSEERQARIEVLYKCALESSTMASFAEGIFRVYSNIQDLFTGQVDILELLLRENTLGKIYDAVSFDYSRLVEAYADQKSDLRILEVGAGTGGSTELILRGLQPIGEFSRYGRYTFSDISAGFFPTARERFAKATNMDFMVFDISKDPLEQGFKHDSYDLIIAANVVHATPSLSQTLQHLELLLAPGGRLLLTEFCTLFRAPNYIYGNFSGWWLGDADNRQWEPYVDVCRWDDELKSVGLSGATDVILDADEPSHYCATIISQKPVPASSSGNEISILCADNNSHVNQRLIQELRDEKYDPQIVQFGRELPASGDIIVLHDLESRFFADLSTENLRYFQRLCRLERKPNILWIMPPFQISCVDPDGSQSLGMIRTARSELDLPITTLEIDQNAERFVHHVKEVLRETQKQPAYENLHPDREYAVHNDAIHVGRYRPFSIEHEPSLQEPLVLNSNASYLLTGGLGGLGRTISTWLVEHGARHLIYLSPNAGKKPEDKDLFIELNSMGCEVLVIQGFAQNATDISRAKDAASFPIRGVLHLSMQLRDGPVLELTHEDWQSVVAPKVEGAWNLHRQLSELDFFVMTSSLGTVFQQVGQSNYNAANTFLESFCQYRHSLGLPASVLNVCPIEDVGYVAMNSEARQKLRSQGHWFLDERALLKFLELSIRHSSRSEPWLNENHKSSSWSNSSQIVMGLRSEIPLDDPSNHASWRIDRRMGLYHNIVGEKNSMNAAERDDVGSFVSRAANLPSLLRDSSSSEYLASVAGKKIFNFLMREEEDVDVTISLADVRLDSLMAIELRRWYKQILGVDISVLEILSSGTIAGLGELAAKALQKRFDETG</sequence>
<dbReference type="SMART" id="SM00826">
    <property type="entry name" value="PKS_DH"/>
    <property type="match status" value="1"/>
</dbReference>
<name>A0A6A5XMW9_9PLEO</name>
<feature type="active site" description="Proton acceptor; for dehydratase activity" evidence="5">
    <location>
        <position position="920"/>
    </location>
</feature>
<evidence type="ECO:0000313" key="10">
    <source>
        <dbReference type="Proteomes" id="UP000799778"/>
    </source>
</evidence>
<dbReference type="PROSITE" id="PS50075">
    <property type="entry name" value="CARRIER"/>
    <property type="match status" value="1"/>
</dbReference>
<dbReference type="Gene3D" id="3.40.50.720">
    <property type="entry name" value="NAD(P)-binding Rossmann-like Domain"/>
    <property type="match status" value="1"/>
</dbReference>
<dbReference type="Gene3D" id="3.10.129.110">
    <property type="entry name" value="Polyketide synthase dehydratase"/>
    <property type="match status" value="1"/>
</dbReference>
<dbReference type="InterPro" id="IPR014043">
    <property type="entry name" value="Acyl_transferase_dom"/>
</dbReference>
<evidence type="ECO:0000313" key="9">
    <source>
        <dbReference type="EMBL" id="KAF2014090.1"/>
    </source>
</evidence>
<dbReference type="PROSITE" id="PS52019">
    <property type="entry name" value="PKS_MFAS_DH"/>
    <property type="match status" value="1"/>
</dbReference>
<evidence type="ECO:0000259" key="7">
    <source>
        <dbReference type="PROSITE" id="PS52004"/>
    </source>
</evidence>
<evidence type="ECO:0000259" key="6">
    <source>
        <dbReference type="PROSITE" id="PS50075"/>
    </source>
</evidence>
<dbReference type="InterPro" id="IPR016036">
    <property type="entry name" value="Malonyl_transacylase_ACP-bd"/>
</dbReference>
<dbReference type="InterPro" id="IPR013968">
    <property type="entry name" value="PKS_KR"/>
</dbReference>
<keyword evidence="4" id="KW-0511">Multifunctional enzyme</keyword>
<dbReference type="Proteomes" id="UP000799778">
    <property type="component" value="Unassembled WGS sequence"/>
</dbReference>
<keyword evidence="3" id="KW-0808">Transferase</keyword>
<dbReference type="InterPro" id="IPR016035">
    <property type="entry name" value="Acyl_Trfase/lysoPLipase"/>
</dbReference>
<dbReference type="GO" id="GO:0006633">
    <property type="term" value="P:fatty acid biosynthetic process"/>
    <property type="evidence" value="ECO:0007669"/>
    <property type="project" value="InterPro"/>
</dbReference>
<feature type="domain" description="Ketosynthase family 3 (KS3)" evidence="7">
    <location>
        <begin position="5"/>
        <end position="422"/>
    </location>
</feature>
<dbReference type="Pfam" id="PF02801">
    <property type="entry name" value="Ketoacyl-synt_C"/>
    <property type="match status" value="1"/>
</dbReference>
<dbReference type="CDD" id="cd00833">
    <property type="entry name" value="PKS"/>
    <property type="match status" value="1"/>
</dbReference>
<keyword evidence="1" id="KW-0596">Phosphopantetheine</keyword>
<dbReference type="Pfam" id="PF14765">
    <property type="entry name" value="PS-DH"/>
    <property type="match status" value="1"/>
</dbReference>
<dbReference type="InterPro" id="IPR042104">
    <property type="entry name" value="PKS_dehydratase_sf"/>
</dbReference>
<dbReference type="CDD" id="cd02440">
    <property type="entry name" value="AdoMet_MTases"/>
    <property type="match status" value="1"/>
</dbReference>